<evidence type="ECO:0000256" key="9">
    <source>
        <dbReference type="ARBA" id="ARBA00022692"/>
    </source>
</evidence>
<evidence type="ECO:0000256" key="2">
    <source>
        <dbReference type="ARBA" id="ARBA00009183"/>
    </source>
</evidence>
<evidence type="ECO:0000256" key="27">
    <source>
        <dbReference type="ARBA" id="ARBA00048989"/>
    </source>
</evidence>
<gene>
    <name evidence="31" type="ORF">Q9L58_000706</name>
</gene>
<comment type="catalytic activity">
    <reaction evidence="25">
        <text>hexan-3-one + NADPH + O2 + H(+) = ethyl butanoate + NADP(+) + H2O</text>
        <dbReference type="Rhea" id="RHEA:54844"/>
        <dbReference type="ChEBI" id="CHEBI:15377"/>
        <dbReference type="ChEBI" id="CHEBI:15378"/>
        <dbReference type="ChEBI" id="CHEBI:15379"/>
        <dbReference type="ChEBI" id="CHEBI:57783"/>
        <dbReference type="ChEBI" id="CHEBI:58349"/>
        <dbReference type="ChEBI" id="CHEBI:88764"/>
        <dbReference type="ChEBI" id="CHEBI:89891"/>
    </reaction>
    <physiologicalReaction direction="left-to-right" evidence="25">
        <dbReference type="Rhea" id="RHEA:54845"/>
    </physiologicalReaction>
</comment>
<name>A0ABR3GWG4_9PEZI</name>
<evidence type="ECO:0000256" key="14">
    <source>
        <dbReference type="ARBA" id="ARBA00023002"/>
    </source>
</evidence>
<evidence type="ECO:0000256" key="4">
    <source>
        <dbReference type="ARBA" id="ARBA00012850"/>
    </source>
</evidence>
<evidence type="ECO:0000256" key="5">
    <source>
        <dbReference type="ARBA" id="ARBA00019213"/>
    </source>
</evidence>
<comment type="catalytic activity">
    <reaction evidence="29">
        <text>N,N-dimethylaniline + NADPH + O2 + H(+) = N,N-dimethylaniline N-oxide + NADP(+) + H2O</text>
        <dbReference type="Rhea" id="RHEA:24468"/>
        <dbReference type="ChEBI" id="CHEBI:15377"/>
        <dbReference type="ChEBI" id="CHEBI:15378"/>
        <dbReference type="ChEBI" id="CHEBI:15379"/>
        <dbReference type="ChEBI" id="CHEBI:16269"/>
        <dbReference type="ChEBI" id="CHEBI:17735"/>
        <dbReference type="ChEBI" id="CHEBI:57783"/>
        <dbReference type="ChEBI" id="CHEBI:58349"/>
        <dbReference type="EC" id="1.14.13.8"/>
    </reaction>
    <physiologicalReaction direction="left-to-right" evidence="29">
        <dbReference type="Rhea" id="RHEA:24469"/>
    </physiologicalReaction>
</comment>
<evidence type="ECO:0000256" key="23">
    <source>
        <dbReference type="ARBA" id="ARBA00047855"/>
    </source>
</evidence>
<dbReference type="PRINTS" id="PR00370">
    <property type="entry name" value="FMOXYGENASE"/>
</dbReference>
<keyword evidence="12" id="KW-0521">NADP</keyword>
<organism evidence="31 32">
    <name type="scientific">Discina gigas</name>
    <dbReference type="NCBI Taxonomy" id="1032678"/>
    <lineage>
        <taxon>Eukaryota</taxon>
        <taxon>Fungi</taxon>
        <taxon>Dikarya</taxon>
        <taxon>Ascomycota</taxon>
        <taxon>Pezizomycotina</taxon>
        <taxon>Pezizomycetes</taxon>
        <taxon>Pezizales</taxon>
        <taxon>Discinaceae</taxon>
        <taxon>Discina</taxon>
    </lineage>
</organism>
<keyword evidence="13" id="KW-1133">Transmembrane helix</keyword>
<keyword evidence="6" id="KW-0488">Methylation</keyword>
<keyword evidence="9" id="KW-0812">Transmembrane</keyword>
<reference evidence="31 32" key="1">
    <citation type="submission" date="2024-02" db="EMBL/GenBank/DDBJ databases">
        <title>Discinaceae phylogenomics.</title>
        <authorList>
            <person name="Dirks A.C."/>
            <person name="James T.Y."/>
        </authorList>
    </citation>
    <scope>NUCLEOTIDE SEQUENCE [LARGE SCALE GENOMIC DNA]</scope>
    <source>
        <strain evidence="31 32">ACD0624</strain>
    </source>
</reference>
<comment type="similarity">
    <text evidence="2">Belongs to the FMO family.</text>
</comment>
<dbReference type="EC" id="1.6.3.1" evidence="3"/>
<comment type="subcellular location">
    <subcellularLocation>
        <location evidence="1">Microsome membrane</location>
    </subcellularLocation>
</comment>
<evidence type="ECO:0000256" key="22">
    <source>
        <dbReference type="ARBA" id="ARBA00047574"/>
    </source>
</evidence>
<evidence type="ECO:0000256" key="13">
    <source>
        <dbReference type="ARBA" id="ARBA00022989"/>
    </source>
</evidence>
<evidence type="ECO:0000256" key="30">
    <source>
        <dbReference type="ARBA" id="ARBA00049475"/>
    </source>
</evidence>
<evidence type="ECO:0000256" key="25">
    <source>
        <dbReference type="ARBA" id="ARBA00047977"/>
    </source>
</evidence>
<keyword evidence="7" id="KW-0597">Phosphoprotein</keyword>
<comment type="caution">
    <text evidence="31">The sequence shown here is derived from an EMBL/GenBank/DDBJ whole genome shotgun (WGS) entry which is preliminary data.</text>
</comment>
<evidence type="ECO:0000256" key="8">
    <source>
        <dbReference type="ARBA" id="ARBA00022630"/>
    </source>
</evidence>
<evidence type="ECO:0000256" key="29">
    <source>
        <dbReference type="ARBA" id="ARBA00049443"/>
    </source>
</evidence>
<evidence type="ECO:0000256" key="11">
    <source>
        <dbReference type="ARBA" id="ARBA00022848"/>
    </source>
</evidence>
<dbReference type="Gene3D" id="3.50.50.60">
    <property type="entry name" value="FAD/NAD(P)-binding domain"/>
    <property type="match status" value="1"/>
</dbReference>
<comment type="catalytic activity">
    <reaction evidence="23">
        <text>sulcatone + NADPH + O2 + H(+) = 4-methylpent-3-en-1-yl acetate + NADP(+) + H2O</text>
        <dbReference type="Rhea" id="RHEA:54864"/>
        <dbReference type="ChEBI" id="CHEBI:15377"/>
        <dbReference type="ChEBI" id="CHEBI:15378"/>
        <dbReference type="ChEBI" id="CHEBI:15379"/>
        <dbReference type="ChEBI" id="CHEBI:16310"/>
        <dbReference type="ChEBI" id="CHEBI:57783"/>
        <dbReference type="ChEBI" id="CHEBI:58349"/>
        <dbReference type="ChEBI" id="CHEBI:138373"/>
    </reaction>
    <physiologicalReaction direction="left-to-right" evidence="23">
        <dbReference type="Rhea" id="RHEA:54865"/>
    </physiologicalReaction>
</comment>
<dbReference type="Proteomes" id="UP001447188">
    <property type="component" value="Unassembled WGS sequence"/>
</dbReference>
<accession>A0ABR3GWG4</accession>
<evidence type="ECO:0000256" key="24">
    <source>
        <dbReference type="ARBA" id="ARBA00047864"/>
    </source>
</evidence>
<evidence type="ECO:0000256" key="28">
    <source>
        <dbReference type="ARBA" id="ARBA00048990"/>
    </source>
</evidence>
<keyword evidence="11" id="KW-0256">Endoplasmic reticulum</keyword>
<dbReference type="InterPro" id="IPR000960">
    <property type="entry name" value="Flavin_mOase"/>
</dbReference>
<dbReference type="InterPro" id="IPR036188">
    <property type="entry name" value="FAD/NAD-bd_sf"/>
</dbReference>
<keyword evidence="16" id="KW-0472">Membrane</keyword>
<dbReference type="SUPFAM" id="SSF51905">
    <property type="entry name" value="FAD/NAD(P)-binding domain"/>
    <property type="match status" value="2"/>
</dbReference>
<evidence type="ECO:0000256" key="18">
    <source>
        <dbReference type="ARBA" id="ARBA00033213"/>
    </source>
</evidence>
<evidence type="ECO:0000256" key="10">
    <source>
        <dbReference type="ARBA" id="ARBA00022827"/>
    </source>
</evidence>
<comment type="catalytic activity">
    <reaction evidence="21">
        <text>hexan-3-one + NADPH + O2 + H(+) = propyl propanoate + NADP(+) + H2O</text>
        <dbReference type="Rhea" id="RHEA:54848"/>
        <dbReference type="ChEBI" id="CHEBI:15377"/>
        <dbReference type="ChEBI" id="CHEBI:15378"/>
        <dbReference type="ChEBI" id="CHEBI:15379"/>
        <dbReference type="ChEBI" id="CHEBI:57783"/>
        <dbReference type="ChEBI" id="CHEBI:58349"/>
        <dbReference type="ChEBI" id="CHEBI:89828"/>
        <dbReference type="ChEBI" id="CHEBI:89891"/>
    </reaction>
    <physiologicalReaction direction="left-to-right" evidence="21">
        <dbReference type="Rhea" id="RHEA:54849"/>
    </physiologicalReaction>
</comment>
<dbReference type="PANTHER" id="PTHR23023">
    <property type="entry name" value="DIMETHYLANILINE MONOOXYGENASE"/>
    <property type="match status" value="1"/>
</dbReference>
<evidence type="ECO:0000256" key="15">
    <source>
        <dbReference type="ARBA" id="ARBA00023098"/>
    </source>
</evidence>
<dbReference type="PIRSF" id="PIRSF000332">
    <property type="entry name" value="FMO"/>
    <property type="match status" value="1"/>
</dbReference>
<evidence type="ECO:0000256" key="17">
    <source>
        <dbReference type="ARBA" id="ARBA00029728"/>
    </source>
</evidence>
<evidence type="ECO:0000256" key="20">
    <source>
        <dbReference type="ARBA" id="ARBA00045722"/>
    </source>
</evidence>
<comment type="catalytic activity">
    <reaction evidence="28">
        <text>heptan-4-one + NADPH + O2 + H(+) = propyl butanoate + NADP(+) + H2O</text>
        <dbReference type="Rhea" id="RHEA:54852"/>
        <dbReference type="ChEBI" id="CHEBI:15377"/>
        <dbReference type="ChEBI" id="CHEBI:15378"/>
        <dbReference type="ChEBI" id="CHEBI:15379"/>
        <dbReference type="ChEBI" id="CHEBI:57783"/>
        <dbReference type="ChEBI" id="CHEBI:58349"/>
        <dbReference type="ChEBI" id="CHEBI:89484"/>
        <dbReference type="ChEBI" id="CHEBI:89719"/>
    </reaction>
    <physiologicalReaction direction="left-to-right" evidence="28">
        <dbReference type="Rhea" id="RHEA:54853"/>
    </physiologicalReaction>
</comment>
<proteinExistence type="inferred from homology"/>
<keyword evidence="15" id="KW-0443">Lipid metabolism</keyword>
<evidence type="ECO:0000256" key="6">
    <source>
        <dbReference type="ARBA" id="ARBA00022481"/>
    </source>
</evidence>
<keyword evidence="10" id="KW-0274">FAD</keyword>
<evidence type="ECO:0000256" key="26">
    <source>
        <dbReference type="ARBA" id="ARBA00048459"/>
    </source>
</evidence>
<protein>
    <recommendedName>
        <fullName evidence="5">Flavin-containing monooxygenase 5</fullName>
        <ecNumber evidence="4">1.14.13.8</ecNumber>
        <ecNumber evidence="3">1.6.3.1</ecNumber>
    </recommendedName>
    <alternativeName>
        <fullName evidence="19">Dimethylaniline monooxygenase [N-oxide-forming] 5</fullName>
    </alternativeName>
    <alternativeName>
        <fullName evidence="17">Dimethylaniline oxidase 5</fullName>
    </alternativeName>
    <alternativeName>
        <fullName evidence="18">NADPH oxidase</fullName>
    </alternativeName>
</protein>
<evidence type="ECO:0000313" key="32">
    <source>
        <dbReference type="Proteomes" id="UP001447188"/>
    </source>
</evidence>
<evidence type="ECO:0000256" key="1">
    <source>
        <dbReference type="ARBA" id="ARBA00004524"/>
    </source>
</evidence>
<comment type="catalytic activity">
    <reaction evidence="27">
        <text>(2E)-geranial + NADPH + O2 + H(+) = (1E)-2,6-dimethylhepta-1,5-dien-1-yl formate + NADP(+) + H2O</text>
        <dbReference type="Rhea" id="RHEA:54860"/>
        <dbReference type="ChEBI" id="CHEBI:15377"/>
        <dbReference type="ChEBI" id="CHEBI:15378"/>
        <dbReference type="ChEBI" id="CHEBI:15379"/>
        <dbReference type="ChEBI" id="CHEBI:16980"/>
        <dbReference type="ChEBI" id="CHEBI:57783"/>
        <dbReference type="ChEBI" id="CHEBI:58349"/>
        <dbReference type="ChEBI" id="CHEBI:138375"/>
    </reaction>
    <physiologicalReaction direction="left-to-right" evidence="27">
        <dbReference type="Rhea" id="RHEA:54861"/>
    </physiologicalReaction>
</comment>
<comment type="catalytic activity">
    <reaction evidence="24">
        <text>NADPH + O2 + H(+) = H2O2 + NADP(+)</text>
        <dbReference type="Rhea" id="RHEA:11260"/>
        <dbReference type="ChEBI" id="CHEBI:15378"/>
        <dbReference type="ChEBI" id="CHEBI:15379"/>
        <dbReference type="ChEBI" id="CHEBI:16240"/>
        <dbReference type="ChEBI" id="CHEBI:57783"/>
        <dbReference type="ChEBI" id="CHEBI:58349"/>
        <dbReference type="EC" id="1.6.3.1"/>
    </reaction>
    <physiologicalReaction direction="left-to-right" evidence="24">
        <dbReference type="Rhea" id="RHEA:11261"/>
    </physiologicalReaction>
</comment>
<dbReference type="InterPro" id="IPR050346">
    <property type="entry name" value="FMO-like"/>
</dbReference>
<comment type="function">
    <text evidence="20">Acts as a Baeyer-Villiger monooxygenase on a broad range of substrates. Catalyzes the insertion of an oxygen atom into a carbon-carbon bond adjacent to a carbonyl, which converts ketones to esters. Active on diverse carbonyl compounds, whereas soft nucleophiles are mostly non- or poorly reactive. In contrast with other forms of FMO it is non- or poorly active on 'classical' substrates such as drugs, pesticides, and dietary components containing soft nucleophilic heteroatoms. Able to oxidize drug molecules bearing a carbonyl group on an aliphatic chain, such as nabumetone and pentoxifylline. Also, in the absence of substrates, shows slow but yet significant NADPH oxidase activity. Acts as a positive modulator of cholesterol biosynthesis as well as glucose homeostasis, promoting metabolic aging via pleiotropic effects.</text>
</comment>
<keyword evidence="11" id="KW-0492">Microsome</keyword>
<evidence type="ECO:0000313" key="31">
    <source>
        <dbReference type="EMBL" id="KAL0640148.1"/>
    </source>
</evidence>
<dbReference type="Pfam" id="PF00743">
    <property type="entry name" value="FMO-like"/>
    <property type="match status" value="1"/>
</dbReference>
<evidence type="ECO:0000256" key="7">
    <source>
        <dbReference type="ARBA" id="ARBA00022553"/>
    </source>
</evidence>
<dbReference type="EC" id="1.14.13.8" evidence="4"/>
<comment type="catalytic activity">
    <reaction evidence="22">
        <text>heptan-2-one + NADPH + O2 + H(+) = pentyl acetate + NADP(+) + H2O</text>
        <dbReference type="Rhea" id="RHEA:54836"/>
        <dbReference type="ChEBI" id="CHEBI:5672"/>
        <dbReference type="ChEBI" id="CHEBI:15377"/>
        <dbReference type="ChEBI" id="CHEBI:15378"/>
        <dbReference type="ChEBI" id="CHEBI:15379"/>
        <dbReference type="ChEBI" id="CHEBI:57783"/>
        <dbReference type="ChEBI" id="CHEBI:58349"/>
        <dbReference type="ChEBI" id="CHEBI:87362"/>
    </reaction>
    <physiologicalReaction direction="left-to-right" evidence="22">
        <dbReference type="Rhea" id="RHEA:54837"/>
    </physiologicalReaction>
</comment>
<dbReference type="InterPro" id="IPR002257">
    <property type="entry name" value="Flavin_mOase_5"/>
</dbReference>
<keyword evidence="14" id="KW-0560">Oxidoreductase</keyword>
<dbReference type="EMBL" id="JBBBZM010000005">
    <property type="protein sequence ID" value="KAL0640148.1"/>
    <property type="molecule type" value="Genomic_DNA"/>
</dbReference>
<dbReference type="InterPro" id="IPR020946">
    <property type="entry name" value="Flavin_mOase-like"/>
</dbReference>
<evidence type="ECO:0000256" key="19">
    <source>
        <dbReference type="ARBA" id="ARBA00033301"/>
    </source>
</evidence>
<evidence type="ECO:0000256" key="21">
    <source>
        <dbReference type="ARBA" id="ARBA00047426"/>
    </source>
</evidence>
<comment type="catalytic activity">
    <reaction evidence="30">
        <text>octan-3-one + NADPH + O2 + H(+) = pentyl propanoate + NADP(+) + H2O</text>
        <dbReference type="Rhea" id="RHEA:54840"/>
        <dbReference type="ChEBI" id="CHEBI:15377"/>
        <dbReference type="ChEBI" id="CHEBI:15378"/>
        <dbReference type="ChEBI" id="CHEBI:15379"/>
        <dbReference type="ChEBI" id="CHEBI:57783"/>
        <dbReference type="ChEBI" id="CHEBI:58349"/>
        <dbReference type="ChEBI" id="CHEBI:80946"/>
        <dbReference type="ChEBI" id="CHEBI:87373"/>
    </reaction>
    <physiologicalReaction direction="left-to-right" evidence="30">
        <dbReference type="Rhea" id="RHEA:54841"/>
    </physiologicalReaction>
</comment>
<dbReference type="PRINTS" id="PR01125">
    <property type="entry name" value="FMOXYGENASE5"/>
</dbReference>
<evidence type="ECO:0000256" key="3">
    <source>
        <dbReference type="ARBA" id="ARBA00012698"/>
    </source>
</evidence>
<evidence type="ECO:0000256" key="12">
    <source>
        <dbReference type="ARBA" id="ARBA00022857"/>
    </source>
</evidence>
<evidence type="ECO:0000256" key="16">
    <source>
        <dbReference type="ARBA" id="ARBA00023136"/>
    </source>
</evidence>
<keyword evidence="32" id="KW-1185">Reference proteome</keyword>
<keyword evidence="8" id="KW-0285">Flavoprotein</keyword>
<comment type="catalytic activity">
    <reaction evidence="26">
        <text>octan-3-one + NADPH + O2 + H(+) = ethyl hexanoate + NADP(+) + H2O</text>
        <dbReference type="Rhea" id="RHEA:54856"/>
        <dbReference type="ChEBI" id="CHEBI:15377"/>
        <dbReference type="ChEBI" id="CHEBI:15378"/>
        <dbReference type="ChEBI" id="CHEBI:15379"/>
        <dbReference type="ChEBI" id="CHEBI:57783"/>
        <dbReference type="ChEBI" id="CHEBI:58349"/>
        <dbReference type="ChEBI" id="CHEBI:80946"/>
        <dbReference type="ChEBI" id="CHEBI:86055"/>
    </reaction>
    <physiologicalReaction direction="left-to-right" evidence="26">
        <dbReference type="Rhea" id="RHEA:54857"/>
    </physiologicalReaction>
</comment>
<sequence>MPLRAAVIGAGICGLISIKQCLDDDIEPVCFEAQGHIGGQWRYTEPDPQTGEVVSSIYRSVVINTSRETMNMSDFPMDSKKYALYPHHTKVQEYFEEYTAFFNLRPHIRFHQKVLTVTPLPGNKWRVETVSSDGVVSEELFDAVFVCTGHHTLPNVPEWEGVKAFENNGGQLLHSHYYRDPARFTGKKVAVVGVGNSGVDISSELSSVADEVHLITRSGAWVWPRFIFGRPYEAYLGRFCMTVLPTFISLFMMQMILIIANGVIPAALKPKHSVTGAHPTVRSDLFERIETGTVQPHRASISRFTETGIELTTGEKIEPLDAVVACTGYRLTFPYIDRGIYRSSTDDGNWNHLYRMIVPPEYPTMFFIGLVQPLGAIMPVAEQQTRWATGSLLGQITLPSSATMHKHVESYKEELRRRYVTSSRHTIQVDYLDYSDILGREIGNSIHPWRFITTFGLWQGLKTMKAAYFGAPTPSQYRLFGRGSKSEVARLAVQRVYNGPSTAMSAEEKKEVGKFER</sequence>